<protein>
    <submittedName>
        <fullName evidence="1">Uncharacterized protein</fullName>
    </submittedName>
</protein>
<accession>B8LMW9</accession>
<organism evidence="1">
    <name type="scientific">Picea sitchensis</name>
    <name type="common">Sitka spruce</name>
    <name type="synonym">Pinus sitchensis</name>
    <dbReference type="NCBI Taxonomy" id="3332"/>
    <lineage>
        <taxon>Eukaryota</taxon>
        <taxon>Viridiplantae</taxon>
        <taxon>Streptophyta</taxon>
        <taxon>Embryophyta</taxon>
        <taxon>Tracheophyta</taxon>
        <taxon>Spermatophyta</taxon>
        <taxon>Pinopsida</taxon>
        <taxon>Pinidae</taxon>
        <taxon>Conifers I</taxon>
        <taxon>Pinales</taxon>
        <taxon>Pinaceae</taxon>
        <taxon>Picea</taxon>
    </lineage>
</organism>
<sequence>MNHSLTCVLKVPWQIEIKSRHIPPPKLETTEGHVDGRIECMDGSIGAWYTTRVLSVSRGDL</sequence>
<proteinExistence type="evidence at transcript level"/>
<reference evidence="1" key="1">
    <citation type="submission" date="2007-06" db="EMBL/GenBank/DDBJ databases">
        <title>Full length cDNA sequences from Sitka Spruce (Picea sitchensis).</title>
        <authorList>
            <person name="Ralph S.G."/>
            <person name="Chun H.E."/>
            <person name="Liao N."/>
            <person name="Ali J."/>
            <person name="Reid K."/>
            <person name="Kolosova N."/>
            <person name="Cooper N."/>
            <person name="Cullis C."/>
            <person name="Jancsik S."/>
            <person name="Moore R."/>
            <person name="Mayo M."/>
            <person name="Wagner S."/>
            <person name="Holt R.A."/>
            <person name="Jones S.J.M."/>
            <person name="Marra M.A."/>
            <person name="Ritland C.E."/>
            <person name="Ritland K."/>
            <person name="Bohlmann J."/>
        </authorList>
    </citation>
    <scope>NUCLEOTIDE SEQUENCE</scope>
    <source>
        <tissue evidence="1">Green portion of the leader tissue</tissue>
    </source>
</reference>
<evidence type="ECO:0000313" key="1">
    <source>
        <dbReference type="EMBL" id="ABR16999.1"/>
    </source>
</evidence>
<dbReference type="AlphaFoldDB" id="B8LMW9"/>
<name>B8LMW9_PICSI</name>
<dbReference type="EMBL" id="EF677151">
    <property type="protein sequence ID" value="ABR16999.1"/>
    <property type="molecule type" value="mRNA"/>
</dbReference>